<keyword evidence="4" id="KW-1003">Cell membrane</keyword>
<dbReference type="InterPro" id="IPR051045">
    <property type="entry name" value="TonB-dependent_transducer"/>
</dbReference>
<dbReference type="Pfam" id="PF03544">
    <property type="entry name" value="TonB_C"/>
    <property type="match status" value="1"/>
</dbReference>
<dbReference type="GO" id="GO:0015031">
    <property type="term" value="P:protein transport"/>
    <property type="evidence" value="ECO:0007669"/>
    <property type="project" value="UniProtKB-KW"/>
</dbReference>
<dbReference type="PANTHER" id="PTHR33446:SF2">
    <property type="entry name" value="PROTEIN TONB"/>
    <property type="match status" value="1"/>
</dbReference>
<dbReference type="Proteomes" id="UP000297861">
    <property type="component" value="Unassembled WGS sequence"/>
</dbReference>
<comment type="similarity">
    <text evidence="2">Belongs to the TonB family.</text>
</comment>
<dbReference type="PROSITE" id="PS52015">
    <property type="entry name" value="TONB_CTD"/>
    <property type="match status" value="1"/>
</dbReference>
<dbReference type="SUPFAM" id="SSF74653">
    <property type="entry name" value="TolA/TonB C-terminal domain"/>
    <property type="match status" value="1"/>
</dbReference>
<evidence type="ECO:0000256" key="4">
    <source>
        <dbReference type="ARBA" id="ARBA00022475"/>
    </source>
</evidence>
<protein>
    <submittedName>
        <fullName evidence="12">Energy transducer TonB</fullName>
    </submittedName>
</protein>
<accession>A0A4Y8L984</accession>
<dbReference type="InterPro" id="IPR037682">
    <property type="entry name" value="TonB_C"/>
</dbReference>
<dbReference type="EMBL" id="SOML01000001">
    <property type="protein sequence ID" value="TFD99143.1"/>
    <property type="molecule type" value="Genomic_DNA"/>
</dbReference>
<proteinExistence type="inferred from homology"/>
<keyword evidence="6 10" id="KW-0812">Transmembrane</keyword>
<evidence type="ECO:0000256" key="7">
    <source>
        <dbReference type="ARBA" id="ARBA00022927"/>
    </source>
</evidence>
<dbReference type="GO" id="GO:0030288">
    <property type="term" value="C:outer membrane-bounded periplasmic space"/>
    <property type="evidence" value="ECO:0007669"/>
    <property type="project" value="InterPro"/>
</dbReference>
<keyword evidence="5" id="KW-0997">Cell inner membrane</keyword>
<evidence type="ECO:0000256" key="3">
    <source>
        <dbReference type="ARBA" id="ARBA00022448"/>
    </source>
</evidence>
<sequence>MGKEINLNSSEWRDIVFEGKNKNYGAYQLRKTSSKRHIVAFIAVVIFVGVVAALPAFLDAVRPNKDNLGGVDEAFELSNIANVEEQVPEENIIRQETAPPPPPLKATIQFTPPVITEDSKVNEDKEMKSIEELNQKKDIQISIATVEGTNDKNAVDIAELKEHKVIVEEKEPEKPFVSVEQMPQFPGGDSELMKFIGNNLKYPPIAAENGIEGRVVIRFVVGKDGKVSDAQVLRSLDPSCDKEAIRVVKSMPTWVPGMQNGRKVPVYYTLPVLFKLQK</sequence>
<gene>
    <name evidence="12" type="ORF">E2605_03445</name>
</gene>
<dbReference type="FunFam" id="3.30.1150.10:FF:000002">
    <property type="entry name" value="Energy transducer TonB"/>
    <property type="match status" value="1"/>
</dbReference>
<dbReference type="AlphaFoldDB" id="A0A4Y8L984"/>
<evidence type="ECO:0000259" key="11">
    <source>
        <dbReference type="PROSITE" id="PS52015"/>
    </source>
</evidence>
<comment type="subcellular location">
    <subcellularLocation>
        <location evidence="1">Cell inner membrane</location>
        <topology evidence="1">Single-pass membrane protein</topology>
        <orientation evidence="1">Periplasmic side</orientation>
    </subcellularLocation>
</comment>
<keyword evidence="7" id="KW-0653">Protein transport</keyword>
<dbReference type="RefSeq" id="WP_026627629.1">
    <property type="nucleotide sequence ID" value="NZ_AP028867.1"/>
</dbReference>
<evidence type="ECO:0000313" key="12">
    <source>
        <dbReference type="EMBL" id="TFD99143.1"/>
    </source>
</evidence>
<evidence type="ECO:0000256" key="2">
    <source>
        <dbReference type="ARBA" id="ARBA00006555"/>
    </source>
</evidence>
<evidence type="ECO:0000256" key="1">
    <source>
        <dbReference type="ARBA" id="ARBA00004383"/>
    </source>
</evidence>
<dbReference type="Gene3D" id="3.30.1150.10">
    <property type="match status" value="1"/>
</dbReference>
<evidence type="ECO:0000313" key="13">
    <source>
        <dbReference type="Proteomes" id="UP000297861"/>
    </source>
</evidence>
<dbReference type="OrthoDB" id="9814002at2"/>
<dbReference type="GO" id="GO:0055085">
    <property type="term" value="P:transmembrane transport"/>
    <property type="evidence" value="ECO:0007669"/>
    <property type="project" value="InterPro"/>
</dbReference>
<keyword evidence="13" id="KW-1185">Reference proteome</keyword>
<keyword evidence="9 10" id="KW-0472">Membrane</keyword>
<feature type="transmembrane region" description="Helical" evidence="10">
    <location>
        <begin position="38"/>
        <end position="58"/>
    </location>
</feature>
<keyword evidence="3" id="KW-0813">Transport</keyword>
<evidence type="ECO:0000256" key="9">
    <source>
        <dbReference type="ARBA" id="ARBA00023136"/>
    </source>
</evidence>
<evidence type="ECO:0000256" key="6">
    <source>
        <dbReference type="ARBA" id="ARBA00022692"/>
    </source>
</evidence>
<name>A0A4Y8L984_9BACT</name>
<evidence type="ECO:0000256" key="5">
    <source>
        <dbReference type="ARBA" id="ARBA00022519"/>
    </source>
</evidence>
<dbReference type="STRING" id="1121485.GCA_000426485_00330"/>
<evidence type="ECO:0000256" key="10">
    <source>
        <dbReference type="SAM" id="Phobius"/>
    </source>
</evidence>
<dbReference type="NCBIfam" id="TIGR01352">
    <property type="entry name" value="tonB_Cterm"/>
    <property type="match status" value="1"/>
</dbReference>
<reference evidence="12 13" key="1">
    <citation type="submission" date="2019-03" db="EMBL/GenBank/DDBJ databases">
        <title>San Antonio Military Medical Center submission to MRSN (WRAIR), pending publication.</title>
        <authorList>
            <person name="Blyth D.M."/>
            <person name="Mccarthy S.L."/>
            <person name="Schall S.E."/>
            <person name="Stam J.A."/>
            <person name="Ong A.C."/>
            <person name="Mcgann P.T."/>
        </authorList>
    </citation>
    <scope>NUCLEOTIDE SEQUENCE [LARGE SCALE GENOMIC DNA]</scope>
    <source>
        <strain evidence="12 13">MRSN571793</strain>
    </source>
</reference>
<organism evidence="12 13">
    <name type="scientific">Dysgonomonas capnocytophagoides</name>
    <dbReference type="NCBI Taxonomy" id="45254"/>
    <lineage>
        <taxon>Bacteria</taxon>
        <taxon>Pseudomonadati</taxon>
        <taxon>Bacteroidota</taxon>
        <taxon>Bacteroidia</taxon>
        <taxon>Bacteroidales</taxon>
        <taxon>Dysgonomonadaceae</taxon>
        <taxon>Dysgonomonas</taxon>
    </lineage>
</organism>
<dbReference type="PRINTS" id="PR01374">
    <property type="entry name" value="TONBPROTEIN"/>
</dbReference>
<dbReference type="GO" id="GO:0015891">
    <property type="term" value="P:siderophore transport"/>
    <property type="evidence" value="ECO:0007669"/>
    <property type="project" value="InterPro"/>
</dbReference>
<comment type="caution">
    <text evidence="12">The sequence shown here is derived from an EMBL/GenBank/DDBJ whole genome shotgun (WGS) entry which is preliminary data.</text>
</comment>
<dbReference type="GO" id="GO:0098797">
    <property type="term" value="C:plasma membrane protein complex"/>
    <property type="evidence" value="ECO:0007669"/>
    <property type="project" value="TreeGrafter"/>
</dbReference>
<feature type="domain" description="TonB C-terminal" evidence="11">
    <location>
        <begin position="187"/>
        <end position="278"/>
    </location>
</feature>
<dbReference type="GO" id="GO:0031992">
    <property type="term" value="F:energy transducer activity"/>
    <property type="evidence" value="ECO:0007669"/>
    <property type="project" value="InterPro"/>
</dbReference>
<keyword evidence="8 10" id="KW-1133">Transmembrane helix</keyword>
<evidence type="ECO:0000256" key="8">
    <source>
        <dbReference type="ARBA" id="ARBA00022989"/>
    </source>
</evidence>
<dbReference type="PANTHER" id="PTHR33446">
    <property type="entry name" value="PROTEIN TONB-RELATED"/>
    <property type="match status" value="1"/>
</dbReference>
<dbReference type="InterPro" id="IPR006260">
    <property type="entry name" value="TonB/TolA_C"/>
</dbReference>
<dbReference type="InterPro" id="IPR003538">
    <property type="entry name" value="TonB"/>
</dbReference>